<dbReference type="EnsemblPlants" id="KQK19992">
    <property type="protein sequence ID" value="KQK19992"/>
    <property type="gene ID" value="BRADI_1g51730v3"/>
</dbReference>
<dbReference type="Gramene" id="KQK19992">
    <property type="protein sequence ID" value="KQK19992"/>
    <property type="gene ID" value="BRADI_1g51730v3"/>
</dbReference>
<dbReference type="InterPro" id="IPR015300">
    <property type="entry name" value="DNA-bd_pseudobarrel_sf"/>
</dbReference>
<dbReference type="Pfam" id="PF02362">
    <property type="entry name" value="B3"/>
    <property type="match status" value="1"/>
</dbReference>
<dbReference type="OrthoDB" id="638806at2759"/>
<dbReference type="GO" id="GO:0003677">
    <property type="term" value="F:DNA binding"/>
    <property type="evidence" value="ECO:0007669"/>
    <property type="project" value="UniProtKB-KW"/>
</dbReference>
<dbReference type="PANTHER" id="PTHR31391:SF64">
    <property type="entry name" value="B3 DOMAIN-CONTAINING PROTEIN OS06G0112300"/>
    <property type="match status" value="1"/>
</dbReference>
<reference evidence="9" key="3">
    <citation type="submission" date="2018-08" db="UniProtKB">
        <authorList>
            <consortium name="EnsemblPlants"/>
        </authorList>
    </citation>
    <scope>IDENTIFICATION</scope>
    <source>
        <strain evidence="9">cv. Bd21</strain>
    </source>
</reference>
<evidence type="ECO:0000256" key="2">
    <source>
        <dbReference type="ARBA" id="ARBA00023015"/>
    </source>
</evidence>
<reference evidence="8" key="2">
    <citation type="submission" date="2017-06" db="EMBL/GenBank/DDBJ databases">
        <title>WGS assembly of Brachypodium distachyon.</title>
        <authorList>
            <consortium name="The International Brachypodium Initiative"/>
            <person name="Lucas S."/>
            <person name="Harmon-Smith M."/>
            <person name="Lail K."/>
            <person name="Tice H."/>
            <person name="Grimwood J."/>
            <person name="Bruce D."/>
            <person name="Barry K."/>
            <person name="Shu S."/>
            <person name="Lindquist E."/>
            <person name="Wang M."/>
            <person name="Pitluck S."/>
            <person name="Vogel J.P."/>
            <person name="Garvin D.F."/>
            <person name="Mockler T.C."/>
            <person name="Schmutz J."/>
            <person name="Rokhsar D."/>
            <person name="Bevan M.W."/>
        </authorList>
    </citation>
    <scope>NUCLEOTIDE SEQUENCE</scope>
    <source>
        <strain evidence="8">Bd21</strain>
    </source>
</reference>
<dbReference type="Gene3D" id="2.40.330.10">
    <property type="entry name" value="DNA-binding pseudobarrel domain"/>
    <property type="match status" value="1"/>
</dbReference>
<feature type="region of interest" description="Disordered" evidence="6">
    <location>
        <begin position="141"/>
        <end position="165"/>
    </location>
</feature>
<protein>
    <recommendedName>
        <fullName evidence="7">TF-B3 domain-containing protein</fullName>
    </recommendedName>
</protein>
<reference evidence="8 9" key="1">
    <citation type="journal article" date="2010" name="Nature">
        <title>Genome sequencing and analysis of the model grass Brachypodium distachyon.</title>
        <authorList>
            <consortium name="International Brachypodium Initiative"/>
        </authorList>
    </citation>
    <scope>NUCLEOTIDE SEQUENCE [LARGE SCALE GENOMIC DNA]</scope>
    <source>
        <strain evidence="8 9">Bd21</strain>
    </source>
</reference>
<dbReference type="GO" id="GO:0005634">
    <property type="term" value="C:nucleus"/>
    <property type="evidence" value="ECO:0007669"/>
    <property type="project" value="UniProtKB-SubCell"/>
</dbReference>
<evidence type="ECO:0000313" key="10">
    <source>
        <dbReference type="Proteomes" id="UP000008810"/>
    </source>
</evidence>
<dbReference type="CDD" id="cd10017">
    <property type="entry name" value="B3_DNA"/>
    <property type="match status" value="1"/>
</dbReference>
<dbReference type="KEGG" id="bdi:104582266"/>
<accession>I1H1W1</accession>
<dbReference type="Proteomes" id="UP000008810">
    <property type="component" value="Chromosome 1"/>
</dbReference>
<dbReference type="OMA" id="VIMANTH"/>
<evidence type="ECO:0000256" key="6">
    <source>
        <dbReference type="SAM" id="MobiDB-lite"/>
    </source>
</evidence>
<evidence type="ECO:0000256" key="5">
    <source>
        <dbReference type="ARBA" id="ARBA00023242"/>
    </source>
</evidence>
<dbReference type="PROSITE" id="PS50863">
    <property type="entry name" value="B3"/>
    <property type="match status" value="1"/>
</dbReference>
<dbReference type="STRING" id="15368.I1H1W1"/>
<keyword evidence="4" id="KW-0804">Transcription</keyword>
<dbReference type="SUPFAM" id="SSF101936">
    <property type="entry name" value="DNA-binding pseudobarrel domain"/>
    <property type="match status" value="1"/>
</dbReference>
<evidence type="ECO:0000256" key="3">
    <source>
        <dbReference type="ARBA" id="ARBA00023125"/>
    </source>
</evidence>
<name>I1H1W1_BRADI</name>
<dbReference type="GeneID" id="104582266"/>
<sequence>MENSAAGSSWRQMPDVLIVKPSGEIIFPASDQQQHETTPLSGDHPFFTAVLSRTQLRDMVIPARFQRRLPARRAGAVVRCGGRSWAMNYCGDTKVKRFDTAWAHFAADNRLRFGDACVFELVSGAGGRELVFEVQVLRGGGLPEPEPEEEDGVVAGKPIVIGDDD</sequence>
<feature type="domain" description="TF-B3" evidence="7">
    <location>
        <begin position="44"/>
        <end position="140"/>
    </location>
</feature>
<dbReference type="InterPro" id="IPR003340">
    <property type="entry name" value="B3_DNA-bd"/>
</dbReference>
<keyword evidence="3" id="KW-0238">DNA-binding</keyword>
<gene>
    <name evidence="9" type="primary">LOC104582266</name>
    <name evidence="8" type="ORF">BRADI_1g51730v3</name>
</gene>
<evidence type="ECO:0000313" key="9">
    <source>
        <dbReference type="EnsemblPlants" id="KQK19992"/>
    </source>
</evidence>
<comment type="subcellular location">
    <subcellularLocation>
        <location evidence="1">Nucleus</location>
    </subcellularLocation>
</comment>
<dbReference type="PANTHER" id="PTHR31391">
    <property type="entry name" value="B3 DOMAIN-CONTAINING PROTEIN OS11G0197600-RELATED"/>
    <property type="match status" value="1"/>
</dbReference>
<evidence type="ECO:0000259" key="7">
    <source>
        <dbReference type="PROSITE" id="PS50863"/>
    </source>
</evidence>
<dbReference type="HOGENOM" id="CLU_100768_1_0_1"/>
<evidence type="ECO:0000256" key="4">
    <source>
        <dbReference type="ARBA" id="ARBA00023163"/>
    </source>
</evidence>
<keyword evidence="10" id="KW-1185">Reference proteome</keyword>
<dbReference type="AlphaFoldDB" id="I1H1W1"/>
<keyword evidence="5" id="KW-0539">Nucleus</keyword>
<dbReference type="EMBL" id="CM000880">
    <property type="protein sequence ID" value="KQK19992.1"/>
    <property type="molecule type" value="Genomic_DNA"/>
</dbReference>
<dbReference type="RefSeq" id="XP_024317071.1">
    <property type="nucleotide sequence ID" value="XM_024461303.1"/>
</dbReference>
<dbReference type="eggNOG" id="ENOG502S4NC">
    <property type="taxonomic scope" value="Eukaryota"/>
</dbReference>
<dbReference type="InterPro" id="IPR044837">
    <property type="entry name" value="REM16-like"/>
</dbReference>
<evidence type="ECO:0000313" key="8">
    <source>
        <dbReference type="EMBL" id="KQK19992.1"/>
    </source>
</evidence>
<evidence type="ECO:0000256" key="1">
    <source>
        <dbReference type="ARBA" id="ARBA00004123"/>
    </source>
</evidence>
<keyword evidence="2" id="KW-0805">Transcription regulation</keyword>
<dbReference type="SMART" id="SM01019">
    <property type="entry name" value="B3"/>
    <property type="match status" value="1"/>
</dbReference>
<proteinExistence type="predicted"/>
<organism evidence="8">
    <name type="scientific">Brachypodium distachyon</name>
    <name type="common">Purple false brome</name>
    <name type="synonym">Trachynia distachya</name>
    <dbReference type="NCBI Taxonomy" id="15368"/>
    <lineage>
        <taxon>Eukaryota</taxon>
        <taxon>Viridiplantae</taxon>
        <taxon>Streptophyta</taxon>
        <taxon>Embryophyta</taxon>
        <taxon>Tracheophyta</taxon>
        <taxon>Spermatophyta</taxon>
        <taxon>Magnoliopsida</taxon>
        <taxon>Liliopsida</taxon>
        <taxon>Poales</taxon>
        <taxon>Poaceae</taxon>
        <taxon>BOP clade</taxon>
        <taxon>Pooideae</taxon>
        <taxon>Stipodae</taxon>
        <taxon>Brachypodieae</taxon>
        <taxon>Brachypodium</taxon>
    </lineage>
</organism>